<dbReference type="SMART" id="SM00347">
    <property type="entry name" value="HTH_MARR"/>
    <property type="match status" value="1"/>
</dbReference>
<organism evidence="2 3">
    <name type="scientific">Streptomyces phaeofaciens</name>
    <dbReference type="NCBI Taxonomy" id="68254"/>
    <lineage>
        <taxon>Bacteria</taxon>
        <taxon>Bacillati</taxon>
        <taxon>Actinomycetota</taxon>
        <taxon>Actinomycetes</taxon>
        <taxon>Kitasatosporales</taxon>
        <taxon>Streptomycetaceae</taxon>
        <taxon>Streptomyces</taxon>
    </lineage>
</organism>
<name>A0A918HS95_9ACTN</name>
<evidence type="ECO:0000259" key="1">
    <source>
        <dbReference type="PROSITE" id="PS50995"/>
    </source>
</evidence>
<keyword evidence="3" id="KW-1185">Reference proteome</keyword>
<evidence type="ECO:0000313" key="2">
    <source>
        <dbReference type="EMBL" id="GGT98385.1"/>
    </source>
</evidence>
<dbReference type="EMBL" id="BMSA01000057">
    <property type="protein sequence ID" value="GGT98385.1"/>
    <property type="molecule type" value="Genomic_DNA"/>
</dbReference>
<dbReference type="GO" id="GO:0003700">
    <property type="term" value="F:DNA-binding transcription factor activity"/>
    <property type="evidence" value="ECO:0007669"/>
    <property type="project" value="InterPro"/>
</dbReference>
<dbReference type="GO" id="GO:0006950">
    <property type="term" value="P:response to stress"/>
    <property type="evidence" value="ECO:0007669"/>
    <property type="project" value="TreeGrafter"/>
</dbReference>
<dbReference type="SUPFAM" id="SSF46785">
    <property type="entry name" value="Winged helix' DNA-binding domain"/>
    <property type="match status" value="1"/>
</dbReference>
<dbReference type="PRINTS" id="PR00598">
    <property type="entry name" value="HTHMARR"/>
</dbReference>
<comment type="caution">
    <text evidence="2">The sequence shown here is derived from an EMBL/GenBank/DDBJ whole genome shotgun (WGS) entry which is preliminary data.</text>
</comment>
<dbReference type="Gene3D" id="1.10.10.10">
    <property type="entry name" value="Winged helix-like DNA-binding domain superfamily/Winged helix DNA-binding domain"/>
    <property type="match status" value="1"/>
</dbReference>
<protein>
    <recommendedName>
        <fullName evidence="1">HTH marR-type domain-containing protein</fullName>
    </recommendedName>
</protein>
<dbReference type="Proteomes" id="UP000646776">
    <property type="component" value="Unassembled WGS sequence"/>
</dbReference>
<proteinExistence type="predicted"/>
<dbReference type="InterPro" id="IPR039422">
    <property type="entry name" value="MarR/SlyA-like"/>
</dbReference>
<dbReference type="InterPro" id="IPR000835">
    <property type="entry name" value="HTH_MarR-typ"/>
</dbReference>
<dbReference type="InterPro" id="IPR036388">
    <property type="entry name" value="WH-like_DNA-bd_sf"/>
</dbReference>
<sequence length="177" mass="18753">MLRGADIPTLKAATTPATDTMGEHPFASDLNWLLHRVAASLGSAQNEVARRHGLGIRDYVVLRTVASGAPTSQLALGKDLGLGKTTLTAVLDRLEGAGLVLRRPAAGDRRTHVCEATETDWELAGRVAHEIARTEDGLLSTHGPRERRLLVTLLRELAFGTFAGSAPISGSCIRTGA</sequence>
<gene>
    <name evidence="2" type="ORF">GCM10010226_89590</name>
</gene>
<reference evidence="2" key="1">
    <citation type="journal article" date="2014" name="Int. J. Syst. Evol. Microbiol.">
        <title>Complete genome sequence of Corynebacterium casei LMG S-19264T (=DSM 44701T), isolated from a smear-ripened cheese.</title>
        <authorList>
            <consortium name="US DOE Joint Genome Institute (JGI-PGF)"/>
            <person name="Walter F."/>
            <person name="Albersmeier A."/>
            <person name="Kalinowski J."/>
            <person name="Ruckert C."/>
        </authorList>
    </citation>
    <scope>NUCLEOTIDE SEQUENCE</scope>
    <source>
        <strain evidence="2">JCM 4125</strain>
    </source>
</reference>
<feature type="domain" description="HTH marR-type" evidence="1">
    <location>
        <begin position="27"/>
        <end position="159"/>
    </location>
</feature>
<dbReference type="PANTHER" id="PTHR33164:SF89">
    <property type="entry name" value="MARR FAMILY REGULATORY PROTEIN"/>
    <property type="match status" value="1"/>
</dbReference>
<dbReference type="Pfam" id="PF01047">
    <property type="entry name" value="MarR"/>
    <property type="match status" value="1"/>
</dbReference>
<dbReference type="InterPro" id="IPR036390">
    <property type="entry name" value="WH_DNA-bd_sf"/>
</dbReference>
<dbReference type="AlphaFoldDB" id="A0A918HS95"/>
<reference evidence="2" key="2">
    <citation type="submission" date="2020-09" db="EMBL/GenBank/DDBJ databases">
        <authorList>
            <person name="Sun Q."/>
            <person name="Ohkuma M."/>
        </authorList>
    </citation>
    <scope>NUCLEOTIDE SEQUENCE</scope>
    <source>
        <strain evidence="2">JCM 4125</strain>
    </source>
</reference>
<accession>A0A918HS95</accession>
<dbReference type="PANTHER" id="PTHR33164">
    <property type="entry name" value="TRANSCRIPTIONAL REGULATOR, MARR FAMILY"/>
    <property type="match status" value="1"/>
</dbReference>
<evidence type="ECO:0000313" key="3">
    <source>
        <dbReference type="Proteomes" id="UP000646776"/>
    </source>
</evidence>
<dbReference type="PROSITE" id="PS50995">
    <property type="entry name" value="HTH_MARR_2"/>
    <property type="match status" value="1"/>
</dbReference>